<evidence type="ECO:0000313" key="2">
    <source>
        <dbReference type="EMBL" id="MFC5457891.1"/>
    </source>
</evidence>
<feature type="transmembrane region" description="Helical" evidence="1">
    <location>
        <begin position="62"/>
        <end position="82"/>
    </location>
</feature>
<evidence type="ECO:0008006" key="4">
    <source>
        <dbReference type="Google" id="ProtNLM"/>
    </source>
</evidence>
<evidence type="ECO:0000256" key="1">
    <source>
        <dbReference type="SAM" id="Phobius"/>
    </source>
</evidence>
<protein>
    <recommendedName>
        <fullName evidence="4">DUF4131 domain-containing protein</fullName>
    </recommendedName>
</protein>
<feature type="transmembrane region" description="Helical" evidence="1">
    <location>
        <begin position="28"/>
        <end position="50"/>
    </location>
</feature>
<keyword evidence="3" id="KW-1185">Reference proteome</keyword>
<dbReference type="EMBL" id="JBHSMQ010000014">
    <property type="protein sequence ID" value="MFC5457891.1"/>
    <property type="molecule type" value="Genomic_DNA"/>
</dbReference>
<proteinExistence type="predicted"/>
<reference evidence="3" key="1">
    <citation type="journal article" date="2019" name="Int. J. Syst. Evol. Microbiol.">
        <title>The Global Catalogue of Microorganisms (GCM) 10K type strain sequencing project: providing services to taxonomists for standard genome sequencing and annotation.</title>
        <authorList>
            <consortium name="The Broad Institute Genomics Platform"/>
            <consortium name="The Broad Institute Genome Sequencing Center for Infectious Disease"/>
            <person name="Wu L."/>
            <person name="Ma J."/>
        </authorList>
    </citation>
    <scope>NUCLEOTIDE SEQUENCE [LARGE SCALE GENOMIC DNA]</scope>
    <source>
        <strain evidence="3">CGMCC 4.1469</strain>
    </source>
</reference>
<name>A0ABW0KZP3_9BACT</name>
<gene>
    <name evidence="2" type="ORF">ACFQDI_23680</name>
</gene>
<accession>A0ABW0KZP3</accession>
<evidence type="ECO:0000313" key="3">
    <source>
        <dbReference type="Proteomes" id="UP001596052"/>
    </source>
</evidence>
<comment type="caution">
    <text evidence="2">The sequence shown here is derived from an EMBL/GenBank/DDBJ whole genome shotgun (WGS) entry which is preliminary data.</text>
</comment>
<keyword evidence="1" id="KW-1133">Transmembrane helix</keyword>
<organism evidence="2 3">
    <name type="scientific">Prosthecobacter fluviatilis</name>
    <dbReference type="NCBI Taxonomy" id="445931"/>
    <lineage>
        <taxon>Bacteria</taxon>
        <taxon>Pseudomonadati</taxon>
        <taxon>Verrucomicrobiota</taxon>
        <taxon>Verrucomicrobiia</taxon>
        <taxon>Verrucomicrobiales</taxon>
        <taxon>Verrucomicrobiaceae</taxon>
        <taxon>Prosthecobacter</taxon>
    </lineage>
</organism>
<keyword evidence="1" id="KW-0472">Membrane</keyword>
<dbReference type="RefSeq" id="WP_377171684.1">
    <property type="nucleotide sequence ID" value="NZ_JBHSMQ010000014.1"/>
</dbReference>
<keyword evidence="1" id="KW-0812">Transmembrane</keyword>
<dbReference type="Proteomes" id="UP001596052">
    <property type="component" value="Unassembled WGS sequence"/>
</dbReference>
<sequence length="220" mass="24477">MKRRISILAGLTLLTVFTDYVSGRWAILFLIPPMLFPAFLTLLAAVWVLLPCRDGGPFWKRWALRIAAMAACWGLLRLPSYLEEDDDYFKMGRRAHIRSTFTPMVIAELRAAAAKLTARQGKIGGVELSESDLPPAVGGTLWGMPGYAACSFSKEGRLSSVRLVWGGSLIGRHGLVISDEEIPFRGDGFHGGGKDGHEEVYYPERYYPLYPGAYIYLDEN</sequence>